<proteinExistence type="predicted"/>
<accession>A0A0D7W732</accession>
<dbReference type="SMART" id="SM00342">
    <property type="entry name" value="HTH_ARAC"/>
    <property type="match status" value="1"/>
</dbReference>
<keyword evidence="6" id="KW-1133">Transmembrane helix</keyword>
<feature type="region of interest" description="Disordered" evidence="5">
    <location>
        <begin position="107"/>
        <end position="130"/>
    </location>
</feature>
<dbReference type="Pfam" id="PF12833">
    <property type="entry name" value="HTH_18"/>
    <property type="match status" value="1"/>
</dbReference>
<evidence type="ECO:0000256" key="5">
    <source>
        <dbReference type="SAM" id="MobiDB-lite"/>
    </source>
</evidence>
<dbReference type="STRING" id="1382798.PK35_01635"/>
<feature type="repeat" description="TPR" evidence="4">
    <location>
        <begin position="396"/>
        <end position="429"/>
    </location>
</feature>
<dbReference type="SUPFAM" id="SSF46689">
    <property type="entry name" value="Homeodomain-like"/>
    <property type="match status" value="1"/>
</dbReference>
<dbReference type="Pfam" id="PF13181">
    <property type="entry name" value="TPR_8"/>
    <property type="match status" value="2"/>
</dbReference>
<dbReference type="Gene3D" id="1.25.40.10">
    <property type="entry name" value="Tetratricopeptide repeat domain"/>
    <property type="match status" value="2"/>
</dbReference>
<comment type="caution">
    <text evidence="8">The sequence shown here is derived from an EMBL/GenBank/DDBJ whole genome shotgun (WGS) entry which is preliminary data.</text>
</comment>
<dbReference type="PANTHER" id="PTHR43280:SF2">
    <property type="entry name" value="HTH-TYPE TRANSCRIPTIONAL REGULATOR EXSA"/>
    <property type="match status" value="1"/>
</dbReference>
<dbReference type="InterPro" id="IPR009057">
    <property type="entry name" value="Homeodomain-like_sf"/>
</dbReference>
<protein>
    <submittedName>
        <fullName evidence="8">AraC family transcriptional regulator</fullName>
    </submittedName>
</protein>
<keyword evidence="9" id="KW-1185">Reference proteome</keyword>
<keyword evidence="1" id="KW-0805">Transcription regulation</keyword>
<evidence type="ECO:0000256" key="1">
    <source>
        <dbReference type="ARBA" id="ARBA00023015"/>
    </source>
</evidence>
<keyword evidence="3" id="KW-0804">Transcription</keyword>
<name>A0A0D7W732_9FLAO</name>
<feature type="domain" description="HTH araC/xylS-type" evidence="7">
    <location>
        <begin position="12"/>
        <end position="111"/>
    </location>
</feature>
<keyword evidence="6" id="KW-0812">Transmembrane</keyword>
<dbReference type="PROSITE" id="PS01124">
    <property type="entry name" value="HTH_ARAC_FAMILY_2"/>
    <property type="match status" value="1"/>
</dbReference>
<dbReference type="InterPro" id="IPR019734">
    <property type="entry name" value="TPR_rpt"/>
</dbReference>
<dbReference type="GO" id="GO:0003700">
    <property type="term" value="F:DNA-binding transcription factor activity"/>
    <property type="evidence" value="ECO:0007669"/>
    <property type="project" value="InterPro"/>
</dbReference>
<dbReference type="Proteomes" id="UP000032361">
    <property type="component" value="Unassembled WGS sequence"/>
</dbReference>
<evidence type="ECO:0000256" key="4">
    <source>
        <dbReference type="PROSITE-ProRule" id="PRU00339"/>
    </source>
</evidence>
<dbReference type="SUPFAM" id="SSF48452">
    <property type="entry name" value="TPR-like"/>
    <property type="match status" value="3"/>
</dbReference>
<evidence type="ECO:0000256" key="2">
    <source>
        <dbReference type="ARBA" id="ARBA00023125"/>
    </source>
</evidence>
<evidence type="ECO:0000256" key="6">
    <source>
        <dbReference type="SAM" id="Phobius"/>
    </source>
</evidence>
<keyword evidence="2" id="KW-0238">DNA-binding</keyword>
<dbReference type="AlphaFoldDB" id="A0A0D7W732"/>
<evidence type="ECO:0000313" key="8">
    <source>
        <dbReference type="EMBL" id="KJD34518.1"/>
    </source>
</evidence>
<keyword evidence="4" id="KW-0802">TPR repeat</keyword>
<sequence>MTINNTSNSFLSEAKSIVLDHISNEQFGVSELADKMHISRSSLLRKIKKQTNLSASQFIREVRLQKASALLLETDLTASEISFEVGFSNPSYFTKCYREYYGYPPGETKTRKAEEQNTSHKNEEETNEEETNEVIVKNKNINRYVIAIAFLSIVAIVYFFKDKFTSPPSKINKEKSVAFLPFKNLSEDNSNLYFINGVMESSLNNLQKIKDLRVISRTSTEKYRNNTKTISEIAEELQVNYLIEGSGQKIGNEVLISIQMIDANEDTPIWSEQYKYQLDDVFELQNTIAKKIAVAIEANVTPKELALIDKKPTENIIAYDFYLKGLENQKEQSEAGLNKAILNFEKAIEHDSKYANAYAQIAICYYYLDLNKIEKKYLDHLNEYADNALLYDATSELPLIAKALYYINTNEFKLAIPYLEKALEYNPNASSVVLILSDLYARVVPDTNKYLTYALKGMKLNIEANDSVAKSYVYLNLSNALVQNGFAEKASEYIEESLKYNAKNPYAPYLKNFIDYANNKNLKALTKKMLLEWKKDTLRADITQELAKMYYFQEDYDNALFYYEKYIKILSINKIDLYPAENIKIAYTYNKMGFSKEAEHYLNKYTDYLEKDESIYKEAGLAVLYLYKNMPDKAIEAYTRFSLQNDFQYWVILFIREDPLLKRLQNHPKYEETIKRIESRFWENHKKLKETLEKEKLL</sequence>
<dbReference type="InterPro" id="IPR011990">
    <property type="entry name" value="TPR-like_helical_dom_sf"/>
</dbReference>
<dbReference type="PATRIC" id="fig|1382798.3.peg.330"/>
<dbReference type="Gene3D" id="1.10.10.60">
    <property type="entry name" value="Homeodomain-like"/>
    <property type="match status" value="1"/>
</dbReference>
<feature type="compositionally biased region" description="Basic and acidic residues" evidence="5">
    <location>
        <begin position="108"/>
        <end position="124"/>
    </location>
</feature>
<dbReference type="RefSeq" id="WP_044624903.1">
    <property type="nucleotide sequence ID" value="NZ_JTDV01000001.1"/>
</dbReference>
<feature type="transmembrane region" description="Helical" evidence="6">
    <location>
        <begin position="141"/>
        <end position="160"/>
    </location>
</feature>
<dbReference type="PROSITE" id="PS50005">
    <property type="entry name" value="TPR"/>
    <property type="match status" value="1"/>
</dbReference>
<dbReference type="PANTHER" id="PTHR43280">
    <property type="entry name" value="ARAC-FAMILY TRANSCRIPTIONAL REGULATOR"/>
    <property type="match status" value="1"/>
</dbReference>
<reference evidence="8 9" key="1">
    <citation type="journal article" date="2015" name="Antonie Van Leeuwenhoek">
        <title>Tamlana nanhaiensis sp. nov., isolated from surface seawater collected from the South China Sea.</title>
        <authorList>
            <person name="Liu X."/>
            <person name="Lai Q."/>
            <person name="Du Y."/>
            <person name="Li G."/>
            <person name="Sun F."/>
            <person name="Shao Z."/>
        </authorList>
    </citation>
    <scope>NUCLEOTIDE SEQUENCE [LARGE SCALE GENOMIC DNA]</scope>
    <source>
        <strain evidence="8 9">FHC16</strain>
    </source>
</reference>
<dbReference type="OrthoDB" id="9779074at2"/>
<keyword evidence="6" id="KW-0472">Membrane</keyword>
<dbReference type="GO" id="GO:0043565">
    <property type="term" value="F:sequence-specific DNA binding"/>
    <property type="evidence" value="ECO:0007669"/>
    <property type="project" value="InterPro"/>
</dbReference>
<evidence type="ECO:0000313" key="9">
    <source>
        <dbReference type="Proteomes" id="UP000032361"/>
    </source>
</evidence>
<dbReference type="InterPro" id="IPR018060">
    <property type="entry name" value="HTH_AraC"/>
</dbReference>
<organism evidence="8 9">
    <name type="scientific">Neotamlana nanhaiensis</name>
    <dbReference type="NCBI Taxonomy" id="1382798"/>
    <lineage>
        <taxon>Bacteria</taxon>
        <taxon>Pseudomonadati</taxon>
        <taxon>Bacteroidota</taxon>
        <taxon>Flavobacteriia</taxon>
        <taxon>Flavobacteriales</taxon>
        <taxon>Flavobacteriaceae</taxon>
        <taxon>Neotamlana</taxon>
    </lineage>
</organism>
<evidence type="ECO:0000256" key="3">
    <source>
        <dbReference type="ARBA" id="ARBA00023163"/>
    </source>
</evidence>
<dbReference type="EMBL" id="JTDV01000001">
    <property type="protein sequence ID" value="KJD34518.1"/>
    <property type="molecule type" value="Genomic_DNA"/>
</dbReference>
<gene>
    <name evidence="8" type="ORF">PK35_01635</name>
</gene>
<dbReference type="SMART" id="SM00028">
    <property type="entry name" value="TPR"/>
    <property type="match status" value="4"/>
</dbReference>
<evidence type="ECO:0000259" key="7">
    <source>
        <dbReference type="PROSITE" id="PS01124"/>
    </source>
</evidence>